<reference evidence="1 2" key="1">
    <citation type="journal article" date="2016" name="Nat. Commun.">
        <title>Extremotolerant tardigrade genome and improved radiotolerance of human cultured cells by tardigrade-unique protein.</title>
        <authorList>
            <person name="Hashimoto T."/>
            <person name="Horikawa D.D."/>
            <person name="Saito Y."/>
            <person name="Kuwahara H."/>
            <person name="Kozuka-Hata H."/>
            <person name="Shin-I T."/>
            <person name="Minakuchi Y."/>
            <person name="Ohishi K."/>
            <person name="Motoyama A."/>
            <person name="Aizu T."/>
            <person name="Enomoto A."/>
            <person name="Kondo K."/>
            <person name="Tanaka S."/>
            <person name="Hara Y."/>
            <person name="Koshikawa S."/>
            <person name="Sagara H."/>
            <person name="Miura T."/>
            <person name="Yokobori S."/>
            <person name="Miyagawa K."/>
            <person name="Suzuki Y."/>
            <person name="Kubo T."/>
            <person name="Oyama M."/>
            <person name="Kohara Y."/>
            <person name="Fujiyama A."/>
            <person name="Arakawa K."/>
            <person name="Katayama T."/>
            <person name="Toyoda A."/>
            <person name="Kunieda T."/>
        </authorList>
    </citation>
    <scope>NUCLEOTIDE SEQUENCE [LARGE SCALE GENOMIC DNA]</scope>
    <source>
        <strain evidence="1 2">YOKOZUNA-1</strain>
    </source>
</reference>
<keyword evidence="2" id="KW-1185">Reference proteome</keyword>
<dbReference type="AlphaFoldDB" id="A0A1D1VNP7"/>
<gene>
    <name evidence="1" type="primary">RvY_13019-1</name>
    <name evidence="1" type="synonym">RvY_13019.1</name>
    <name evidence="1" type="ORF">RvY_13019</name>
</gene>
<name>A0A1D1VNP7_RAMVA</name>
<evidence type="ECO:0000313" key="1">
    <source>
        <dbReference type="EMBL" id="GAV02456.1"/>
    </source>
</evidence>
<sequence>MGPEIADENVAGLLVVADKVPSVSSGKLSRTKLQSIKFWKKEDLVYRRNHHRRYRSTRQMKHSLQNFQFLKLQF</sequence>
<evidence type="ECO:0000313" key="2">
    <source>
        <dbReference type="Proteomes" id="UP000186922"/>
    </source>
</evidence>
<proteinExistence type="predicted"/>
<accession>A0A1D1VNP7</accession>
<organism evidence="1 2">
    <name type="scientific">Ramazzottius varieornatus</name>
    <name type="common">Water bear</name>
    <name type="synonym">Tardigrade</name>
    <dbReference type="NCBI Taxonomy" id="947166"/>
    <lineage>
        <taxon>Eukaryota</taxon>
        <taxon>Metazoa</taxon>
        <taxon>Ecdysozoa</taxon>
        <taxon>Tardigrada</taxon>
        <taxon>Eutardigrada</taxon>
        <taxon>Parachela</taxon>
        <taxon>Hypsibioidea</taxon>
        <taxon>Ramazzottiidae</taxon>
        <taxon>Ramazzottius</taxon>
    </lineage>
</organism>
<comment type="caution">
    <text evidence="1">The sequence shown here is derived from an EMBL/GenBank/DDBJ whole genome shotgun (WGS) entry which is preliminary data.</text>
</comment>
<dbReference type="EMBL" id="BDGG01000008">
    <property type="protein sequence ID" value="GAV02456.1"/>
    <property type="molecule type" value="Genomic_DNA"/>
</dbReference>
<dbReference type="Proteomes" id="UP000186922">
    <property type="component" value="Unassembled WGS sequence"/>
</dbReference>
<protein>
    <submittedName>
        <fullName evidence="1">Uncharacterized protein</fullName>
    </submittedName>
</protein>